<proteinExistence type="predicted"/>
<evidence type="ECO:0000313" key="2">
    <source>
        <dbReference type="Proteomes" id="UP001302806"/>
    </source>
</evidence>
<dbReference type="Gene3D" id="3.10.450.360">
    <property type="match status" value="3"/>
</dbReference>
<dbReference type="SUPFAM" id="SSF160574">
    <property type="entry name" value="BT0923-like"/>
    <property type="match status" value="2"/>
</dbReference>
<evidence type="ECO:0000313" key="1">
    <source>
        <dbReference type="EMBL" id="WNH10375.1"/>
    </source>
</evidence>
<name>A0ABY9XWN9_9FLAO</name>
<organism evidence="1 2">
    <name type="scientific">Thalassobellus suaedae</name>
    <dbReference type="NCBI Taxonomy" id="3074124"/>
    <lineage>
        <taxon>Bacteria</taxon>
        <taxon>Pseudomonadati</taxon>
        <taxon>Bacteroidota</taxon>
        <taxon>Flavobacteriia</taxon>
        <taxon>Flavobacteriales</taxon>
        <taxon>Flavobacteriaceae</taxon>
        <taxon>Thalassobellus</taxon>
    </lineage>
</organism>
<dbReference type="EMBL" id="CP134537">
    <property type="protein sequence ID" value="WNH10375.1"/>
    <property type="molecule type" value="Genomic_DNA"/>
</dbReference>
<dbReference type="Proteomes" id="UP001302806">
    <property type="component" value="Chromosome"/>
</dbReference>
<sequence>MKQIIVIIVFVLFAKSTFSQNIDQSKVPAVVLNAFQLIYPNANDVHWEKEDQNYQIKYKVNSKPHILKMDYKGYVFQHLQDLYASEIPPVVLNTIQPRITYFDIEDADKYEKDNRITYEIKFKIDGKHHYFWVNEKGKLLKYRKELKDSEVPLSIMNSIKSKYGNIDIDYSKYVEERGEIIYIVRGEINDNDHNFRFDDKGNIVKLVVNIKNSEIPDSIIKTLTTSYKDYEIRDTDLIEEKGKTIYILRIKKSKDQVYVTFNANGKILEVK</sequence>
<protein>
    <recommendedName>
        <fullName evidence="3">Beta-lactamase-inhibitor-like PepSY-like domain-containing protein</fullName>
    </recommendedName>
</protein>
<dbReference type="RefSeq" id="WP_415866657.1">
    <property type="nucleotide sequence ID" value="NZ_CP134537.1"/>
</dbReference>
<gene>
    <name evidence="1" type="ORF">RHP51_06835</name>
</gene>
<accession>A0ABY9XWN9</accession>
<evidence type="ECO:0008006" key="3">
    <source>
        <dbReference type="Google" id="ProtNLM"/>
    </source>
</evidence>
<reference evidence="1 2" key="1">
    <citation type="submission" date="2023-09" db="EMBL/GenBank/DDBJ databases">
        <title>Thalassobella suaedae gen. nov., sp. nov., a marine bacterium of the family Flavobacteriaceae isolated from a halophyte Suaeda japonica.</title>
        <authorList>
            <person name="Lee S.Y."/>
            <person name="Hwang C.Y."/>
        </authorList>
    </citation>
    <scope>NUCLEOTIDE SEQUENCE [LARGE SCALE GENOMIC DNA]</scope>
    <source>
        <strain evidence="1 2">HL-DH14</strain>
    </source>
</reference>